<dbReference type="Pfam" id="PF02630">
    <property type="entry name" value="SCO1-SenC"/>
    <property type="match status" value="1"/>
</dbReference>
<dbReference type="InterPro" id="IPR006311">
    <property type="entry name" value="TAT_signal"/>
</dbReference>
<evidence type="ECO:0000256" key="2">
    <source>
        <dbReference type="SAM" id="SignalP"/>
    </source>
</evidence>
<dbReference type="SUPFAM" id="SSF52833">
    <property type="entry name" value="Thioredoxin-like"/>
    <property type="match status" value="1"/>
</dbReference>
<dbReference type="RefSeq" id="WP_379751571.1">
    <property type="nucleotide sequence ID" value="NZ_JBHSMR010000001.1"/>
</dbReference>
<evidence type="ECO:0000313" key="3">
    <source>
        <dbReference type="EMBL" id="MFC5477044.1"/>
    </source>
</evidence>
<dbReference type="InterPro" id="IPR003782">
    <property type="entry name" value="SCO1/SenC"/>
</dbReference>
<dbReference type="CDD" id="cd02968">
    <property type="entry name" value="SCO"/>
    <property type="match status" value="1"/>
</dbReference>
<dbReference type="Proteomes" id="UP001596101">
    <property type="component" value="Unassembled WGS sequence"/>
</dbReference>
<dbReference type="EMBL" id="JBHSMR010000001">
    <property type="protein sequence ID" value="MFC5477044.1"/>
    <property type="molecule type" value="Genomic_DNA"/>
</dbReference>
<sequence length="196" mass="21557">MNAKRMLLKTTMAGALLPIAAGAQARPTRNGPAASAFPNAALQTHQGKTIHFYDDAVRGNRVVVFNMMYTGCMNICPPNTANLMQVQRLLGERMGRDVFFYSLTLQPEIDRPPALQAYARRYGLAPGWTLLTGERRDIDAIRRKLGFFDPDPAVDADLAQHTGMVRIGNEALDRWSMMPSLLSPAKLARSIAELAG</sequence>
<gene>
    <name evidence="3" type="ORF">ACFPQ5_02490</name>
</gene>
<feature type="signal peptide" evidence="2">
    <location>
        <begin position="1"/>
        <end position="25"/>
    </location>
</feature>
<dbReference type="PANTHER" id="PTHR12151:SF5">
    <property type="entry name" value="AT19154P"/>
    <property type="match status" value="1"/>
</dbReference>
<comment type="similarity">
    <text evidence="1">Belongs to the SCO1/2 family.</text>
</comment>
<proteinExistence type="inferred from homology"/>
<dbReference type="PANTHER" id="PTHR12151">
    <property type="entry name" value="ELECTRON TRANSPORT PROTIN SCO1/SENC FAMILY MEMBER"/>
    <property type="match status" value="1"/>
</dbReference>
<dbReference type="InterPro" id="IPR036249">
    <property type="entry name" value="Thioredoxin-like_sf"/>
</dbReference>
<reference evidence="4" key="1">
    <citation type="journal article" date="2019" name="Int. J. Syst. Evol. Microbiol.">
        <title>The Global Catalogue of Microorganisms (GCM) 10K type strain sequencing project: providing services to taxonomists for standard genome sequencing and annotation.</title>
        <authorList>
            <consortium name="The Broad Institute Genomics Platform"/>
            <consortium name="The Broad Institute Genome Sequencing Center for Infectious Disease"/>
            <person name="Wu L."/>
            <person name="Ma J."/>
        </authorList>
    </citation>
    <scope>NUCLEOTIDE SEQUENCE [LARGE SCALE GENOMIC DNA]</scope>
    <source>
        <strain evidence="4">CCUG 43111</strain>
    </source>
</reference>
<evidence type="ECO:0000256" key="1">
    <source>
        <dbReference type="ARBA" id="ARBA00010996"/>
    </source>
</evidence>
<comment type="caution">
    <text evidence="3">The sequence shown here is derived from an EMBL/GenBank/DDBJ whole genome shotgun (WGS) entry which is preliminary data.</text>
</comment>
<keyword evidence="2" id="KW-0732">Signal</keyword>
<protein>
    <submittedName>
        <fullName evidence="3">SCO family protein</fullName>
    </submittedName>
</protein>
<keyword evidence="4" id="KW-1185">Reference proteome</keyword>
<dbReference type="Gene3D" id="3.40.30.10">
    <property type="entry name" value="Glutaredoxin"/>
    <property type="match status" value="1"/>
</dbReference>
<name>A0ABW0MFP3_9BURK</name>
<evidence type="ECO:0000313" key="4">
    <source>
        <dbReference type="Proteomes" id="UP001596101"/>
    </source>
</evidence>
<accession>A0ABW0MFP3</accession>
<feature type="chain" id="PRO_5046557098" evidence="2">
    <location>
        <begin position="26"/>
        <end position="196"/>
    </location>
</feature>
<organism evidence="3 4">
    <name type="scientific">Massilia suwonensis</name>
    <dbReference type="NCBI Taxonomy" id="648895"/>
    <lineage>
        <taxon>Bacteria</taxon>
        <taxon>Pseudomonadati</taxon>
        <taxon>Pseudomonadota</taxon>
        <taxon>Betaproteobacteria</taxon>
        <taxon>Burkholderiales</taxon>
        <taxon>Oxalobacteraceae</taxon>
        <taxon>Telluria group</taxon>
        <taxon>Massilia</taxon>
    </lineage>
</organism>
<dbReference type="PROSITE" id="PS51318">
    <property type="entry name" value="TAT"/>
    <property type="match status" value="1"/>
</dbReference>